<dbReference type="PANTHER" id="PTHR12907">
    <property type="entry name" value="EGL NINE HOMOLOG-RELATED"/>
    <property type="match status" value="1"/>
</dbReference>
<dbReference type="InterPro" id="IPR005123">
    <property type="entry name" value="Oxoglu/Fe-dep_dioxygenase_dom"/>
</dbReference>
<evidence type="ECO:0000256" key="4">
    <source>
        <dbReference type="ARBA" id="ARBA00022964"/>
    </source>
</evidence>
<evidence type="ECO:0000256" key="6">
    <source>
        <dbReference type="ARBA" id="ARBA00023004"/>
    </source>
</evidence>
<dbReference type="InterPro" id="IPR044862">
    <property type="entry name" value="Pro_4_hyd_alph_FE2OG_OXY"/>
</dbReference>
<name>A0ABX7YWF1_9GAMM</name>
<sequence>MTDMSGEAFFDLVADALQDAGYIVLPQIVAPMLIGLLRQSLAEQQGPNFRDAAIGRGGQQQLNQTVRSDRIRWLTADNQPDQQWLSLMDQLRIGLNRRLFMGLFDYESHYAWYRPGAFYRKHVDALPGSRNRILTTVLFLNENWQSDEGGELQLFDEQDQLLQQITPEAGTLVIFLSERFPHEVLPTRRGRGSIAGWFRVSNSHYGF</sequence>
<organism evidence="8 9">
    <name type="scientific">Shewanella yunxiaonensis</name>
    <dbReference type="NCBI Taxonomy" id="2829809"/>
    <lineage>
        <taxon>Bacteria</taxon>
        <taxon>Pseudomonadati</taxon>
        <taxon>Pseudomonadota</taxon>
        <taxon>Gammaproteobacteria</taxon>
        <taxon>Alteromonadales</taxon>
        <taxon>Shewanellaceae</taxon>
        <taxon>Shewanella</taxon>
    </lineage>
</organism>
<dbReference type="PROSITE" id="PS51471">
    <property type="entry name" value="FE2OG_OXY"/>
    <property type="match status" value="1"/>
</dbReference>
<dbReference type="Pfam" id="PF13640">
    <property type="entry name" value="2OG-FeII_Oxy_3"/>
    <property type="match status" value="1"/>
</dbReference>
<keyword evidence="5" id="KW-0560">Oxidoreductase</keyword>
<evidence type="ECO:0000313" key="9">
    <source>
        <dbReference type="Proteomes" id="UP000679575"/>
    </source>
</evidence>
<keyword evidence="3" id="KW-0847">Vitamin C</keyword>
<accession>A0ABX7YWF1</accession>
<protein>
    <submittedName>
        <fullName evidence="8">2OG-Fe(II) oxygenase</fullName>
    </submittedName>
</protein>
<gene>
    <name evidence="8" type="ORF">KDN34_06850</name>
</gene>
<reference evidence="8 9" key="1">
    <citation type="submission" date="2021-04" db="EMBL/GenBank/DDBJ databases">
        <title>Novel species identification of genus Shewanella.</title>
        <authorList>
            <person name="Liu G."/>
        </authorList>
    </citation>
    <scope>NUCLEOTIDE SEQUENCE [LARGE SCALE GENOMIC DNA]</scope>
    <source>
        <strain evidence="8 9">FJAT-54481</strain>
    </source>
</reference>
<evidence type="ECO:0000256" key="1">
    <source>
        <dbReference type="ARBA" id="ARBA00001961"/>
    </source>
</evidence>
<evidence type="ECO:0000313" key="8">
    <source>
        <dbReference type="EMBL" id="QUN07142.1"/>
    </source>
</evidence>
<keyword evidence="6" id="KW-0408">Iron</keyword>
<keyword evidence="2" id="KW-0479">Metal-binding</keyword>
<keyword evidence="9" id="KW-1185">Reference proteome</keyword>
<evidence type="ECO:0000256" key="5">
    <source>
        <dbReference type="ARBA" id="ARBA00023002"/>
    </source>
</evidence>
<dbReference type="SMART" id="SM00702">
    <property type="entry name" value="P4Hc"/>
    <property type="match status" value="1"/>
</dbReference>
<evidence type="ECO:0000259" key="7">
    <source>
        <dbReference type="PROSITE" id="PS51471"/>
    </source>
</evidence>
<evidence type="ECO:0000256" key="3">
    <source>
        <dbReference type="ARBA" id="ARBA00022896"/>
    </source>
</evidence>
<dbReference type="EMBL" id="CP073587">
    <property type="protein sequence ID" value="QUN07142.1"/>
    <property type="molecule type" value="Genomic_DNA"/>
</dbReference>
<evidence type="ECO:0000256" key="2">
    <source>
        <dbReference type="ARBA" id="ARBA00022723"/>
    </source>
</evidence>
<dbReference type="Gene3D" id="2.60.120.620">
    <property type="entry name" value="q2cbj1_9rhob like domain"/>
    <property type="match status" value="1"/>
</dbReference>
<keyword evidence="4" id="KW-0223">Dioxygenase</keyword>
<dbReference type="InterPro" id="IPR051559">
    <property type="entry name" value="HIF_prolyl_hydroxylases"/>
</dbReference>
<proteinExistence type="predicted"/>
<dbReference type="InterPro" id="IPR006620">
    <property type="entry name" value="Pro_4_hyd_alph"/>
</dbReference>
<dbReference type="PANTHER" id="PTHR12907:SF26">
    <property type="entry name" value="HIF PROLYL HYDROXYLASE, ISOFORM C"/>
    <property type="match status" value="1"/>
</dbReference>
<feature type="domain" description="Fe2OG dioxygenase" evidence="7">
    <location>
        <begin position="99"/>
        <end position="200"/>
    </location>
</feature>
<comment type="cofactor">
    <cofactor evidence="1">
        <name>L-ascorbate</name>
        <dbReference type="ChEBI" id="CHEBI:38290"/>
    </cofactor>
</comment>
<dbReference type="RefSeq" id="WP_212596145.1">
    <property type="nucleotide sequence ID" value="NZ_CP073587.1"/>
</dbReference>
<dbReference type="Proteomes" id="UP000679575">
    <property type="component" value="Chromosome"/>
</dbReference>